<dbReference type="CDD" id="cd00056">
    <property type="entry name" value="ENDO3c"/>
    <property type="match status" value="1"/>
</dbReference>
<accession>A0A512DY64</accession>
<dbReference type="InterPro" id="IPR023170">
    <property type="entry name" value="HhH_base_excis_C"/>
</dbReference>
<comment type="caution">
    <text evidence="12">The sequence shown here is derived from an EMBL/GenBank/DDBJ whole genome shotgun (WGS) entry which is preliminary data.</text>
</comment>
<evidence type="ECO:0000256" key="2">
    <source>
        <dbReference type="ARBA" id="ARBA00008343"/>
    </source>
</evidence>
<dbReference type="OrthoDB" id="9800977at2"/>
<evidence type="ECO:0000256" key="5">
    <source>
        <dbReference type="ARBA" id="ARBA00022801"/>
    </source>
</evidence>
<keyword evidence="4" id="KW-0227">DNA damage</keyword>
<evidence type="ECO:0000256" key="6">
    <source>
        <dbReference type="ARBA" id="ARBA00023004"/>
    </source>
</evidence>
<dbReference type="GO" id="GO:0051536">
    <property type="term" value="F:iron-sulfur cluster binding"/>
    <property type="evidence" value="ECO:0007669"/>
    <property type="project" value="UniProtKB-KW"/>
</dbReference>
<dbReference type="InterPro" id="IPR004035">
    <property type="entry name" value="Endouclease-III_FeS-bd_BS"/>
</dbReference>
<dbReference type="Gene3D" id="1.10.340.30">
    <property type="entry name" value="Hypothetical protein, domain 2"/>
    <property type="match status" value="1"/>
</dbReference>
<evidence type="ECO:0000256" key="4">
    <source>
        <dbReference type="ARBA" id="ARBA00022763"/>
    </source>
</evidence>
<keyword evidence="5" id="KW-0378">Hydrolase</keyword>
<reference evidence="12 13" key="1">
    <citation type="submission" date="2019-07" db="EMBL/GenBank/DDBJ databases">
        <title>Whole genome shotgun sequence of Skermanella aerolata NBRC 106429.</title>
        <authorList>
            <person name="Hosoyama A."/>
            <person name="Uohara A."/>
            <person name="Ohji S."/>
            <person name="Ichikawa N."/>
        </authorList>
    </citation>
    <scope>NUCLEOTIDE SEQUENCE [LARGE SCALE GENOMIC DNA]</scope>
    <source>
        <strain evidence="12 13">NBRC 106429</strain>
    </source>
</reference>
<evidence type="ECO:0000313" key="13">
    <source>
        <dbReference type="Proteomes" id="UP000321523"/>
    </source>
</evidence>
<keyword evidence="13" id="KW-1185">Reference proteome</keyword>
<dbReference type="PIRSF" id="PIRSF001435">
    <property type="entry name" value="Nth"/>
    <property type="match status" value="1"/>
</dbReference>
<evidence type="ECO:0000256" key="7">
    <source>
        <dbReference type="ARBA" id="ARBA00023014"/>
    </source>
</evidence>
<gene>
    <name evidence="12" type="ORF">SAE02_55520</name>
</gene>
<dbReference type="PROSITE" id="PS00764">
    <property type="entry name" value="ENDONUCLEASE_III_1"/>
    <property type="match status" value="1"/>
</dbReference>
<dbReference type="InterPro" id="IPR003265">
    <property type="entry name" value="HhH-GPD_domain"/>
</dbReference>
<evidence type="ECO:0000256" key="8">
    <source>
        <dbReference type="ARBA" id="ARBA00023204"/>
    </source>
</evidence>
<protein>
    <recommendedName>
        <fullName evidence="11">HhH-GPD domain-containing protein</fullName>
    </recommendedName>
</protein>
<sequence length="276" mass="30106">MAQLSETALIEKVLEIHHRLCVAYECPVAYFHSLDPLSELVSSLLSHRTRNADSGRAFKALRAAYPDWAAVRDAPTADIQQTIAGVTWPEQKAPRIQQILRGITERRGGELSLDFLADLEVTEARAWLETLSGVGPKTSAAVLSFSTLRRPALPVDSHHHRVAVRTGMIPPTLAVGPSHAVLSAQLPANWDAQRIYDNHEVMMLHGQRCCYFRNPACGRCTLLDLCPTGQRRMAPGKQSGKDAGTDPVSDPSADPGADQVRAAADISLDRSSFVRS</sequence>
<feature type="domain" description="HhH-GPD" evidence="11">
    <location>
        <begin position="45"/>
        <end position="208"/>
    </location>
</feature>
<keyword evidence="9" id="KW-0326">Glycosidase</keyword>
<comment type="cofactor">
    <cofactor evidence="1">
        <name>[4Fe-4S] cluster</name>
        <dbReference type="ChEBI" id="CHEBI:49883"/>
    </cofactor>
</comment>
<keyword evidence="8" id="KW-0234">DNA repair</keyword>
<evidence type="ECO:0000256" key="10">
    <source>
        <dbReference type="SAM" id="MobiDB-lite"/>
    </source>
</evidence>
<dbReference type="RefSeq" id="WP_147040915.1">
    <property type="nucleotide sequence ID" value="NZ_BJYZ01000028.1"/>
</dbReference>
<dbReference type="AlphaFoldDB" id="A0A512DY64"/>
<organism evidence="12 13">
    <name type="scientific">Skermanella aerolata</name>
    <dbReference type="NCBI Taxonomy" id="393310"/>
    <lineage>
        <taxon>Bacteria</taxon>
        <taxon>Pseudomonadati</taxon>
        <taxon>Pseudomonadota</taxon>
        <taxon>Alphaproteobacteria</taxon>
        <taxon>Rhodospirillales</taxon>
        <taxon>Azospirillaceae</taxon>
        <taxon>Skermanella</taxon>
    </lineage>
</organism>
<keyword evidence="6" id="KW-0408">Iron</keyword>
<keyword evidence="3" id="KW-0479">Metal-binding</keyword>
<comment type="similarity">
    <text evidence="2">Belongs to the Nth/MutY family.</text>
</comment>
<dbReference type="GO" id="GO:0016798">
    <property type="term" value="F:hydrolase activity, acting on glycosyl bonds"/>
    <property type="evidence" value="ECO:0007669"/>
    <property type="project" value="UniProtKB-KW"/>
</dbReference>
<evidence type="ECO:0000256" key="9">
    <source>
        <dbReference type="ARBA" id="ARBA00023295"/>
    </source>
</evidence>
<name>A0A512DY64_9PROT</name>
<dbReference type="Gene3D" id="1.10.1670.10">
    <property type="entry name" value="Helix-hairpin-Helix base-excision DNA repair enzymes (C-terminal)"/>
    <property type="match status" value="1"/>
</dbReference>
<evidence type="ECO:0000313" key="12">
    <source>
        <dbReference type="EMBL" id="GEO41404.1"/>
    </source>
</evidence>
<evidence type="ECO:0000259" key="11">
    <source>
        <dbReference type="SMART" id="SM00478"/>
    </source>
</evidence>
<dbReference type="EMBL" id="BJYZ01000028">
    <property type="protein sequence ID" value="GEO41404.1"/>
    <property type="molecule type" value="Genomic_DNA"/>
</dbReference>
<dbReference type="GO" id="GO:0006284">
    <property type="term" value="P:base-excision repair"/>
    <property type="evidence" value="ECO:0007669"/>
    <property type="project" value="InterPro"/>
</dbReference>
<proteinExistence type="inferred from homology"/>
<dbReference type="GO" id="GO:0046872">
    <property type="term" value="F:metal ion binding"/>
    <property type="evidence" value="ECO:0007669"/>
    <property type="project" value="UniProtKB-KW"/>
</dbReference>
<dbReference type="PANTHER" id="PTHR47203">
    <property type="match status" value="1"/>
</dbReference>
<keyword evidence="7" id="KW-0411">Iron-sulfur</keyword>
<feature type="region of interest" description="Disordered" evidence="10">
    <location>
        <begin position="232"/>
        <end position="259"/>
    </location>
</feature>
<dbReference type="SUPFAM" id="SSF48150">
    <property type="entry name" value="DNA-glycosylase"/>
    <property type="match status" value="1"/>
</dbReference>
<dbReference type="PANTHER" id="PTHR47203:SF1">
    <property type="entry name" value="HYPOTHETICAL BASE EXCISION DNA REPAIR PROTEIN (EUROFUNG)"/>
    <property type="match status" value="1"/>
</dbReference>
<dbReference type="SMART" id="SM00478">
    <property type="entry name" value="ENDO3c"/>
    <property type="match status" value="1"/>
</dbReference>
<evidence type="ECO:0000256" key="1">
    <source>
        <dbReference type="ARBA" id="ARBA00001966"/>
    </source>
</evidence>
<evidence type="ECO:0000256" key="3">
    <source>
        <dbReference type="ARBA" id="ARBA00022723"/>
    </source>
</evidence>
<dbReference type="Proteomes" id="UP000321523">
    <property type="component" value="Unassembled WGS sequence"/>
</dbReference>
<dbReference type="InterPro" id="IPR011257">
    <property type="entry name" value="DNA_glycosylase"/>
</dbReference>